<dbReference type="KEGG" id="ptes:JQU52_07435"/>
<dbReference type="Pfam" id="PF12762">
    <property type="entry name" value="DDE_Tnp_IS1595"/>
    <property type="match status" value="1"/>
</dbReference>
<dbReference type="InterPro" id="IPR053164">
    <property type="entry name" value="IS1016-like_transposase"/>
</dbReference>
<name>A0A892ZN45_9NEIS</name>
<dbReference type="RefSeq" id="WP_230340470.1">
    <property type="nucleotide sequence ID" value="NZ_CP069798.1"/>
</dbReference>
<dbReference type="EMBL" id="CP069798">
    <property type="protein sequence ID" value="QRQ83177.1"/>
    <property type="molecule type" value="Genomic_DNA"/>
</dbReference>
<keyword evidence="3" id="KW-1185">Reference proteome</keyword>
<dbReference type="SMART" id="SM01126">
    <property type="entry name" value="DDE_Tnp_IS1595"/>
    <property type="match status" value="1"/>
</dbReference>
<reference evidence="2" key="1">
    <citation type="submission" date="2021-02" db="EMBL/GenBank/DDBJ databases">
        <title>Neisseriaceae sp. 26B isolated from the cloaca of a Common Toad-headed Turtle (Mesoclemmys nasuta).</title>
        <authorList>
            <person name="Spergser J."/>
            <person name="Busse H.-J."/>
        </authorList>
    </citation>
    <scope>NUCLEOTIDE SEQUENCE</scope>
    <source>
        <strain evidence="2">26B</strain>
    </source>
</reference>
<sequence length="226" mass="25970">MPIKNRYQKFSKISEPKFRQIIRYFALDLTASDTARLTGISVRSINNLYLKLRVRLAQLAEHNAPLSGIVEMDESYFGAKRIRGKRGRGAGGKTIVFGILKRGETVYTEIVPNAAKATLLKVIRGHLDVQSIINTDGWRAYDGLVDVGYEKHFRVHHGNNEFARGNQHINGIESFWSYAKGRLAKFKGVAKHTFYLHLKETEFRFNHRHQNVYKTLLKMLREKPLA</sequence>
<evidence type="ECO:0000313" key="2">
    <source>
        <dbReference type="EMBL" id="QRQ83177.1"/>
    </source>
</evidence>
<dbReference type="AlphaFoldDB" id="A0A892ZN45"/>
<dbReference type="InterPro" id="IPR024445">
    <property type="entry name" value="Tnp_ISXO2-like"/>
</dbReference>
<organism evidence="2 3">
    <name type="scientific">Paralysiella testudinis</name>
    <dbReference type="NCBI Taxonomy" id="2809020"/>
    <lineage>
        <taxon>Bacteria</taxon>
        <taxon>Pseudomonadati</taxon>
        <taxon>Pseudomonadota</taxon>
        <taxon>Betaproteobacteria</taxon>
        <taxon>Neisseriales</taxon>
        <taxon>Neisseriaceae</taxon>
        <taxon>Paralysiella</taxon>
    </lineage>
</organism>
<accession>A0A892ZN45</accession>
<dbReference type="PANTHER" id="PTHR47163:SF2">
    <property type="entry name" value="SI:DKEY-17M8.2"/>
    <property type="match status" value="1"/>
</dbReference>
<feature type="domain" description="ISXO2-like transposase" evidence="1">
    <location>
        <begin position="65"/>
        <end position="206"/>
    </location>
</feature>
<evidence type="ECO:0000259" key="1">
    <source>
        <dbReference type="SMART" id="SM01126"/>
    </source>
</evidence>
<gene>
    <name evidence="2" type="ORF">JQU52_07435</name>
</gene>
<proteinExistence type="predicted"/>
<protein>
    <submittedName>
        <fullName evidence="2">IS1595 family transposase</fullName>
    </submittedName>
</protein>
<dbReference type="PANTHER" id="PTHR47163">
    <property type="entry name" value="DDE_TNP_IS1595 DOMAIN-CONTAINING PROTEIN"/>
    <property type="match status" value="1"/>
</dbReference>
<evidence type="ECO:0000313" key="3">
    <source>
        <dbReference type="Proteomes" id="UP000653156"/>
    </source>
</evidence>
<dbReference type="Proteomes" id="UP000653156">
    <property type="component" value="Chromosome"/>
</dbReference>
<dbReference type="NCBIfam" id="NF033547">
    <property type="entry name" value="transpos_IS1595"/>
    <property type="match status" value="1"/>
</dbReference>